<evidence type="ECO:0000313" key="3">
    <source>
        <dbReference type="EMBL" id="MBD9361617.1"/>
    </source>
</evidence>
<feature type="signal peptide" evidence="2">
    <location>
        <begin position="1"/>
        <end position="26"/>
    </location>
</feature>
<accession>A0ABR9DEU1</accession>
<keyword evidence="1" id="KW-1133">Transmembrane helix</keyword>
<dbReference type="Proteomes" id="UP000641152">
    <property type="component" value="Unassembled WGS sequence"/>
</dbReference>
<dbReference type="EMBL" id="JACXST010000002">
    <property type="protein sequence ID" value="MBD9361617.1"/>
    <property type="molecule type" value="Genomic_DNA"/>
</dbReference>
<sequence>MKSKARYFQKFSLAGLALAQPIVATAHPMHWASESIGFLSGFIHPITSSDHIFTMLAVGLLVSKVSKKAICLMFLFFVTLMLIGGVLTLIPVEIVYAENVMHFSALLLGLTIISGHKVSSLIAMPLVANFALFHGYVHAYDIWLDADAFSYTVGFALATATLILVGIGIRSLIDRLVPEDDTHVFGGSFHR</sequence>
<evidence type="ECO:0000313" key="4">
    <source>
        <dbReference type="Proteomes" id="UP000641152"/>
    </source>
</evidence>
<reference evidence="3 4" key="1">
    <citation type="submission" date="2020-09" db="EMBL/GenBank/DDBJ databases">
        <title>Methylomonas albis sp. nov. and Methylomonas fluvii sp. nov.: Two cold-adapted methanotrophs from the River Elbe and an amended description of Methylovulum psychrotolerans strain Eb1.</title>
        <authorList>
            <person name="Bussmann I.K."/>
            <person name="Klings K.-W."/>
            <person name="Warnstedt J."/>
            <person name="Hoppert M."/>
            <person name="Saborowski A."/>
            <person name="Horn F."/>
            <person name="Liebner S."/>
        </authorList>
    </citation>
    <scope>NUCLEOTIDE SEQUENCE [LARGE SCALE GENOMIC DNA]</scope>
    <source>
        <strain evidence="3 4">EbB</strain>
    </source>
</reference>
<protein>
    <submittedName>
        <fullName evidence="3">HupE/UreJ family protein</fullName>
    </submittedName>
</protein>
<feature type="transmembrane region" description="Helical" evidence="1">
    <location>
        <begin position="69"/>
        <end position="90"/>
    </location>
</feature>
<feature type="transmembrane region" description="Helical" evidence="1">
    <location>
        <begin position="42"/>
        <end position="62"/>
    </location>
</feature>
<dbReference type="PIRSF" id="PIRSF016919">
    <property type="entry name" value="HupE_UreJ"/>
    <property type="match status" value="1"/>
</dbReference>
<keyword evidence="4" id="KW-1185">Reference proteome</keyword>
<dbReference type="RefSeq" id="WP_192394416.1">
    <property type="nucleotide sequence ID" value="NZ_CAJHIU010000002.1"/>
</dbReference>
<name>A0ABR9DEU1_9GAMM</name>
<gene>
    <name evidence="3" type="ORF">EBB_13995</name>
</gene>
<proteinExistence type="predicted"/>
<keyword evidence="1" id="KW-0812">Transmembrane</keyword>
<dbReference type="Pfam" id="PF04955">
    <property type="entry name" value="HupE_UreJ"/>
    <property type="match status" value="1"/>
</dbReference>
<dbReference type="InterPro" id="IPR007038">
    <property type="entry name" value="HupE_UreJ"/>
</dbReference>
<evidence type="ECO:0000256" key="1">
    <source>
        <dbReference type="SAM" id="Phobius"/>
    </source>
</evidence>
<feature type="chain" id="PRO_5047249452" evidence="2">
    <location>
        <begin position="27"/>
        <end position="191"/>
    </location>
</feature>
<comment type="caution">
    <text evidence="3">The sequence shown here is derived from an EMBL/GenBank/DDBJ whole genome shotgun (WGS) entry which is preliminary data.</text>
</comment>
<feature type="transmembrane region" description="Helical" evidence="1">
    <location>
        <begin position="149"/>
        <end position="169"/>
    </location>
</feature>
<evidence type="ECO:0000256" key="2">
    <source>
        <dbReference type="SAM" id="SignalP"/>
    </source>
</evidence>
<feature type="transmembrane region" description="Helical" evidence="1">
    <location>
        <begin position="120"/>
        <end position="137"/>
    </location>
</feature>
<keyword evidence="2" id="KW-0732">Signal</keyword>
<organism evidence="3 4">
    <name type="scientific">Methylomonas fluvii</name>
    <dbReference type="NCBI Taxonomy" id="1854564"/>
    <lineage>
        <taxon>Bacteria</taxon>
        <taxon>Pseudomonadati</taxon>
        <taxon>Pseudomonadota</taxon>
        <taxon>Gammaproteobacteria</taxon>
        <taxon>Methylococcales</taxon>
        <taxon>Methylococcaceae</taxon>
        <taxon>Methylomonas</taxon>
    </lineage>
</organism>
<keyword evidence="1" id="KW-0472">Membrane</keyword>